<keyword evidence="3" id="KW-0732">Signal</keyword>
<protein>
    <recommendedName>
        <fullName evidence="6">NHL repeat-containing protein</fullName>
    </recommendedName>
</protein>
<dbReference type="InterPro" id="IPR001258">
    <property type="entry name" value="NHL_repeat"/>
</dbReference>
<name>A0ABW5MA26_9BACT</name>
<organism evidence="4 5">
    <name type="scientific">Spirosoma soli</name>
    <dbReference type="NCBI Taxonomy" id="1770529"/>
    <lineage>
        <taxon>Bacteria</taxon>
        <taxon>Pseudomonadati</taxon>
        <taxon>Bacteroidota</taxon>
        <taxon>Cytophagia</taxon>
        <taxon>Cytophagales</taxon>
        <taxon>Cytophagaceae</taxon>
        <taxon>Spirosoma</taxon>
    </lineage>
</organism>
<evidence type="ECO:0000256" key="3">
    <source>
        <dbReference type="SAM" id="SignalP"/>
    </source>
</evidence>
<feature type="chain" id="PRO_5046833930" description="NHL repeat-containing protein" evidence="3">
    <location>
        <begin position="22"/>
        <end position="361"/>
    </location>
</feature>
<dbReference type="PROSITE" id="PS51125">
    <property type="entry name" value="NHL"/>
    <property type="match status" value="1"/>
</dbReference>
<feature type="repeat" description="NHL" evidence="2">
    <location>
        <begin position="46"/>
        <end position="88"/>
    </location>
</feature>
<dbReference type="PANTHER" id="PTHR13833:SF71">
    <property type="entry name" value="NHL DOMAIN-CONTAINING PROTEIN"/>
    <property type="match status" value="1"/>
</dbReference>
<evidence type="ECO:0000256" key="2">
    <source>
        <dbReference type="PROSITE-ProRule" id="PRU00504"/>
    </source>
</evidence>
<evidence type="ECO:0000313" key="4">
    <source>
        <dbReference type="EMBL" id="MFD2573833.1"/>
    </source>
</evidence>
<sequence length="361" mass="38342">MRTTFTFLALVALAVACNSNSEPSPDTTPSQTTEYTVSTVAGSDTEGYQDGKGPSAQFYGATSLLCDPQGNVYIADQGNHRIRKMTPDGTVTTVAGGGPGDGWDANKDPLKAALHRPKYLALATNGDLLISEAGDRYYDKSNVLFRTLSTTNGIANYLYANPPASFDKQNYNNGGVVQDKAGNYYLLEAEGIRKISPQGVHTPNWVTGIDTRGDQLTGNLLAIDTQGSLYFPSGINSWLKGEITKVAPDGSITYLKGGPVGSKLTEGKLSTVNLGFVRLLTVDNQNNLYVVNSGKAVVFDQVIKISPEGMVTFLAGGSGEGYVDGKGKEAHFQRIAGLAVDGKGTVYVADYGRIRTITPSK</sequence>
<keyword evidence="5" id="KW-1185">Reference proteome</keyword>
<gene>
    <name evidence="4" type="ORF">ACFSUS_24565</name>
</gene>
<dbReference type="Proteomes" id="UP001597469">
    <property type="component" value="Unassembled WGS sequence"/>
</dbReference>
<keyword evidence="1" id="KW-0677">Repeat</keyword>
<proteinExistence type="predicted"/>
<dbReference type="RefSeq" id="WP_381526896.1">
    <property type="nucleotide sequence ID" value="NZ_JBHULN010000021.1"/>
</dbReference>
<comment type="caution">
    <text evidence="4">The sequence shown here is derived from an EMBL/GenBank/DDBJ whole genome shotgun (WGS) entry which is preliminary data.</text>
</comment>
<dbReference type="InterPro" id="IPR011042">
    <property type="entry name" value="6-blade_b-propeller_TolB-like"/>
</dbReference>
<dbReference type="Gene3D" id="2.120.10.30">
    <property type="entry name" value="TolB, C-terminal domain"/>
    <property type="match status" value="2"/>
</dbReference>
<dbReference type="EMBL" id="JBHULN010000021">
    <property type="protein sequence ID" value="MFD2573833.1"/>
    <property type="molecule type" value="Genomic_DNA"/>
</dbReference>
<dbReference type="PROSITE" id="PS51257">
    <property type="entry name" value="PROKAR_LIPOPROTEIN"/>
    <property type="match status" value="1"/>
</dbReference>
<evidence type="ECO:0000313" key="5">
    <source>
        <dbReference type="Proteomes" id="UP001597469"/>
    </source>
</evidence>
<feature type="signal peptide" evidence="3">
    <location>
        <begin position="1"/>
        <end position="21"/>
    </location>
</feature>
<dbReference type="PANTHER" id="PTHR13833">
    <property type="match status" value="1"/>
</dbReference>
<accession>A0ABW5MA26</accession>
<evidence type="ECO:0000256" key="1">
    <source>
        <dbReference type="ARBA" id="ARBA00022737"/>
    </source>
</evidence>
<reference evidence="5" key="1">
    <citation type="journal article" date="2019" name="Int. J. Syst. Evol. Microbiol.">
        <title>The Global Catalogue of Microorganisms (GCM) 10K type strain sequencing project: providing services to taxonomists for standard genome sequencing and annotation.</title>
        <authorList>
            <consortium name="The Broad Institute Genomics Platform"/>
            <consortium name="The Broad Institute Genome Sequencing Center for Infectious Disease"/>
            <person name="Wu L."/>
            <person name="Ma J."/>
        </authorList>
    </citation>
    <scope>NUCLEOTIDE SEQUENCE [LARGE SCALE GENOMIC DNA]</scope>
    <source>
        <strain evidence="5">KCTC 42805</strain>
    </source>
</reference>
<dbReference type="SUPFAM" id="SSF101898">
    <property type="entry name" value="NHL repeat"/>
    <property type="match status" value="1"/>
</dbReference>
<evidence type="ECO:0008006" key="6">
    <source>
        <dbReference type="Google" id="ProtNLM"/>
    </source>
</evidence>